<organism evidence="2 3">
    <name type="scientific">Gloeothece citriformis (strain PCC 7424)</name>
    <name type="common">Cyanothece sp. (strain PCC 7424)</name>
    <dbReference type="NCBI Taxonomy" id="65393"/>
    <lineage>
        <taxon>Bacteria</taxon>
        <taxon>Bacillati</taxon>
        <taxon>Cyanobacteriota</taxon>
        <taxon>Cyanophyceae</taxon>
        <taxon>Oscillatoriophycideae</taxon>
        <taxon>Chroococcales</taxon>
        <taxon>Aphanothecaceae</taxon>
        <taxon>Gloeothece</taxon>
        <taxon>Gloeothece citriformis</taxon>
    </lineage>
</organism>
<dbReference type="KEGG" id="cyc:PCC7424_5101"/>
<dbReference type="HOGENOM" id="CLU_111490_1_0_3"/>
<feature type="chain" id="PRO_5002856182" description="PEP-CTERM protein-sorting domain-containing protein" evidence="1">
    <location>
        <begin position="33"/>
        <end position="204"/>
    </location>
</feature>
<name>B7KGW5_GLOC7</name>
<feature type="signal peptide" evidence="1">
    <location>
        <begin position="1"/>
        <end position="32"/>
    </location>
</feature>
<evidence type="ECO:0000313" key="3">
    <source>
        <dbReference type="Proteomes" id="UP000002384"/>
    </source>
</evidence>
<keyword evidence="3" id="KW-1185">Reference proteome</keyword>
<dbReference type="NCBIfam" id="TIGR04155">
    <property type="entry name" value="cyano_PEP"/>
    <property type="match status" value="1"/>
</dbReference>
<proteinExistence type="predicted"/>
<evidence type="ECO:0000313" key="2">
    <source>
        <dbReference type="EMBL" id="ACK73452.1"/>
    </source>
</evidence>
<reference evidence="3" key="1">
    <citation type="journal article" date="2011" name="MBio">
        <title>Novel metabolic attributes of the genus Cyanothece, comprising a group of unicellular nitrogen-fixing Cyanobacteria.</title>
        <authorList>
            <person name="Bandyopadhyay A."/>
            <person name="Elvitigala T."/>
            <person name="Welsh E."/>
            <person name="Stockel J."/>
            <person name="Liberton M."/>
            <person name="Min H."/>
            <person name="Sherman L.A."/>
            <person name="Pakrasi H.B."/>
        </authorList>
    </citation>
    <scope>NUCLEOTIDE SEQUENCE [LARGE SCALE GENOMIC DNA]</scope>
    <source>
        <strain evidence="3">PCC 7424</strain>
    </source>
</reference>
<evidence type="ECO:0000256" key="1">
    <source>
        <dbReference type="SAM" id="SignalP"/>
    </source>
</evidence>
<dbReference type="Proteomes" id="UP000002384">
    <property type="component" value="Chromosome"/>
</dbReference>
<evidence type="ECO:0008006" key="4">
    <source>
        <dbReference type="Google" id="ProtNLM"/>
    </source>
</evidence>
<dbReference type="AlphaFoldDB" id="B7KGW5"/>
<keyword evidence="1" id="KW-0732">Signal</keyword>
<dbReference type="RefSeq" id="WP_015957032.1">
    <property type="nucleotide sequence ID" value="NC_011729.1"/>
</dbReference>
<dbReference type="InterPro" id="IPR026374">
    <property type="entry name" value="Cyano_PEP"/>
</dbReference>
<protein>
    <recommendedName>
        <fullName evidence="4">PEP-CTERM protein-sorting domain-containing protein</fullName>
    </recommendedName>
</protein>
<gene>
    <name evidence="2" type="ordered locus">PCC7424_5101</name>
</gene>
<accession>B7KGW5</accession>
<sequence>MTINSFNKPFLAFSITFAGVLFSITSATSAEALTLTFKFTNVAFNDGGVMIGSFDYDPVTEDFSNVSIVTKGGNTSVFGRSNHYTSLSGGAVDYEDESGASYKEGTLLNSFSINEYGAITGFGITLTKPLNNAYVGQKIKILIDPGRSLEIADFPNYGLRYVTQGSVTAVPEPFTLLGAATALGLGTYFKQQLSKKHKKEKIKN</sequence>
<dbReference type="EMBL" id="CP001291">
    <property type="protein sequence ID" value="ACK73452.1"/>
    <property type="molecule type" value="Genomic_DNA"/>
</dbReference>